<dbReference type="EMBL" id="BDRX01000096">
    <property type="protein sequence ID" value="GBF97337.1"/>
    <property type="molecule type" value="Genomic_DNA"/>
</dbReference>
<sequence>MAATAAKAADAAAAGPAQSAGMRGLDMALGRIAGVMQARSCDEPQLALRACLQRQRAAGAHCDEAAQSCARWAEALRFCEEATLPFSHHPVGCQFSF</sequence>
<comment type="caution">
    <text evidence="2">The sequence shown here is derived from an EMBL/GenBank/DDBJ whole genome shotgun (WGS) entry which is preliminary data.</text>
</comment>
<proteinExistence type="predicted"/>
<dbReference type="Proteomes" id="UP000247498">
    <property type="component" value="Unassembled WGS sequence"/>
</dbReference>
<dbReference type="InParanoid" id="A0A2V0PJ43"/>
<reference evidence="2 3" key="1">
    <citation type="journal article" date="2018" name="Sci. Rep.">
        <title>Raphidocelis subcapitata (=Pseudokirchneriella subcapitata) provides an insight into genome evolution and environmental adaptations in the Sphaeropleales.</title>
        <authorList>
            <person name="Suzuki S."/>
            <person name="Yamaguchi H."/>
            <person name="Nakajima N."/>
            <person name="Kawachi M."/>
        </authorList>
    </citation>
    <scope>NUCLEOTIDE SEQUENCE [LARGE SCALE GENOMIC DNA]</scope>
    <source>
        <strain evidence="2 3">NIES-35</strain>
    </source>
</reference>
<feature type="region of interest" description="Disordered" evidence="1">
    <location>
        <begin position="1"/>
        <end position="20"/>
    </location>
</feature>
<evidence type="ECO:0000256" key="1">
    <source>
        <dbReference type="SAM" id="MobiDB-lite"/>
    </source>
</evidence>
<name>A0A2V0PJ43_9CHLO</name>
<gene>
    <name evidence="2" type="ORF">Rsub_10028</name>
</gene>
<dbReference type="AlphaFoldDB" id="A0A2V0PJ43"/>
<accession>A0A2V0PJ43</accession>
<protein>
    <submittedName>
        <fullName evidence="2">Uncharacterized protein</fullName>
    </submittedName>
</protein>
<evidence type="ECO:0000313" key="2">
    <source>
        <dbReference type="EMBL" id="GBF97337.1"/>
    </source>
</evidence>
<keyword evidence="3" id="KW-1185">Reference proteome</keyword>
<organism evidence="2 3">
    <name type="scientific">Raphidocelis subcapitata</name>
    <dbReference type="NCBI Taxonomy" id="307507"/>
    <lineage>
        <taxon>Eukaryota</taxon>
        <taxon>Viridiplantae</taxon>
        <taxon>Chlorophyta</taxon>
        <taxon>core chlorophytes</taxon>
        <taxon>Chlorophyceae</taxon>
        <taxon>CS clade</taxon>
        <taxon>Sphaeropleales</taxon>
        <taxon>Selenastraceae</taxon>
        <taxon>Raphidocelis</taxon>
    </lineage>
</organism>
<evidence type="ECO:0000313" key="3">
    <source>
        <dbReference type="Proteomes" id="UP000247498"/>
    </source>
</evidence>